<gene>
    <name evidence="10" type="ORF">CAPTEDRAFT_221730</name>
</gene>
<feature type="compositionally biased region" description="Basic and acidic residues" evidence="8">
    <location>
        <begin position="214"/>
        <end position="224"/>
    </location>
</feature>
<accession>R7UXT2</accession>
<dbReference type="SUPFAM" id="SSF47473">
    <property type="entry name" value="EF-hand"/>
    <property type="match status" value="1"/>
</dbReference>
<evidence type="ECO:0000256" key="7">
    <source>
        <dbReference type="RuleBase" id="RU367060"/>
    </source>
</evidence>
<evidence type="ECO:0000256" key="4">
    <source>
        <dbReference type="ARBA" id="ARBA00022687"/>
    </source>
</evidence>
<keyword evidence="4 7" id="KW-0879">Wnt signaling pathway</keyword>
<dbReference type="EnsemblMetazoa" id="CapteT221730">
    <property type="protein sequence ID" value="CapteP221730"/>
    <property type="gene ID" value="CapteG221730"/>
</dbReference>
<dbReference type="EMBL" id="KB296704">
    <property type="protein sequence ID" value="ELU11388.1"/>
    <property type="molecule type" value="Genomic_DNA"/>
</dbReference>
<dbReference type="GO" id="GO:0005509">
    <property type="term" value="F:calcium ion binding"/>
    <property type="evidence" value="ECO:0007669"/>
    <property type="project" value="InterPro"/>
</dbReference>
<feature type="compositionally biased region" description="Polar residues" evidence="8">
    <location>
        <begin position="25"/>
        <end position="36"/>
    </location>
</feature>
<feature type="domain" description="EF-hand" evidence="9">
    <location>
        <begin position="154"/>
        <end position="189"/>
    </location>
</feature>
<dbReference type="InterPro" id="IPR040140">
    <property type="entry name" value="Nkd-like"/>
</dbReference>
<feature type="compositionally biased region" description="Low complexity" evidence="8">
    <location>
        <begin position="277"/>
        <end position="286"/>
    </location>
</feature>
<feature type="region of interest" description="Disordered" evidence="8">
    <location>
        <begin position="214"/>
        <end position="312"/>
    </location>
</feature>
<evidence type="ECO:0000256" key="5">
    <source>
        <dbReference type="ARBA" id="ARBA00022723"/>
    </source>
</evidence>
<dbReference type="EMBL" id="AMQN01005733">
    <property type="status" value="NOT_ANNOTATED_CDS"/>
    <property type="molecule type" value="Genomic_DNA"/>
</dbReference>
<keyword evidence="12" id="KW-1185">Reference proteome</keyword>
<keyword evidence="5" id="KW-0479">Metal-binding</keyword>
<dbReference type="Proteomes" id="UP000014760">
    <property type="component" value="Unassembled WGS sequence"/>
</dbReference>
<evidence type="ECO:0000256" key="3">
    <source>
        <dbReference type="ARBA" id="ARBA00022490"/>
    </source>
</evidence>
<protein>
    <recommendedName>
        <fullName evidence="7">Protein naked cuticle homolog</fullName>
    </recommendedName>
</protein>
<dbReference type="GO" id="GO:0005886">
    <property type="term" value="C:plasma membrane"/>
    <property type="evidence" value="ECO:0007669"/>
    <property type="project" value="UniProtKB-SubCell"/>
</dbReference>
<dbReference type="GO" id="GO:0090090">
    <property type="term" value="P:negative regulation of canonical Wnt signaling pathway"/>
    <property type="evidence" value="ECO:0007669"/>
    <property type="project" value="UniProtKB-ARBA"/>
</dbReference>
<feature type="region of interest" description="Disordered" evidence="8">
    <location>
        <begin position="25"/>
        <end position="69"/>
    </location>
</feature>
<proteinExistence type="inferred from homology"/>
<evidence type="ECO:0000256" key="8">
    <source>
        <dbReference type="SAM" id="MobiDB-lite"/>
    </source>
</evidence>
<evidence type="ECO:0000259" key="9">
    <source>
        <dbReference type="PROSITE" id="PS50222"/>
    </source>
</evidence>
<reference evidence="11" key="3">
    <citation type="submission" date="2015-06" db="UniProtKB">
        <authorList>
            <consortium name="EnsemblMetazoa"/>
        </authorList>
    </citation>
    <scope>IDENTIFICATION</scope>
</reference>
<evidence type="ECO:0000256" key="6">
    <source>
        <dbReference type="ARBA" id="ARBA00023136"/>
    </source>
</evidence>
<comment type="function">
    <text evidence="7">Cell autonomous antagonist of the canonical Wnt signaling pathway.</text>
</comment>
<dbReference type="InterPro" id="IPR002048">
    <property type="entry name" value="EF_hand_dom"/>
</dbReference>
<feature type="compositionally biased region" description="Basic and acidic residues" evidence="8">
    <location>
        <begin position="234"/>
        <end position="243"/>
    </location>
</feature>
<reference evidence="10 12" key="2">
    <citation type="journal article" date="2013" name="Nature">
        <title>Insights into bilaterian evolution from three spiralian genomes.</title>
        <authorList>
            <person name="Simakov O."/>
            <person name="Marletaz F."/>
            <person name="Cho S.J."/>
            <person name="Edsinger-Gonzales E."/>
            <person name="Havlak P."/>
            <person name="Hellsten U."/>
            <person name="Kuo D.H."/>
            <person name="Larsson T."/>
            <person name="Lv J."/>
            <person name="Arendt D."/>
            <person name="Savage R."/>
            <person name="Osoegawa K."/>
            <person name="de Jong P."/>
            <person name="Grimwood J."/>
            <person name="Chapman J.A."/>
            <person name="Shapiro H."/>
            <person name="Aerts A."/>
            <person name="Otillar R.P."/>
            <person name="Terry A.Y."/>
            <person name="Boore J.L."/>
            <person name="Grigoriev I.V."/>
            <person name="Lindberg D.R."/>
            <person name="Seaver E.C."/>
            <person name="Weisblat D.A."/>
            <person name="Putnam N.H."/>
            <person name="Rokhsar D.S."/>
        </authorList>
    </citation>
    <scope>NUCLEOTIDE SEQUENCE</scope>
    <source>
        <strain evidence="10 12">I ESC-2004</strain>
    </source>
</reference>
<feature type="compositionally biased region" description="Basic and acidic residues" evidence="8">
    <location>
        <begin position="293"/>
        <end position="312"/>
    </location>
</feature>
<dbReference type="GO" id="GO:0016055">
    <property type="term" value="P:Wnt signaling pathway"/>
    <property type="evidence" value="ECO:0007669"/>
    <property type="project" value="UniProtKB-UniRule"/>
</dbReference>
<organism evidence="10">
    <name type="scientific">Capitella teleta</name>
    <name type="common">Polychaete worm</name>
    <dbReference type="NCBI Taxonomy" id="283909"/>
    <lineage>
        <taxon>Eukaryota</taxon>
        <taxon>Metazoa</taxon>
        <taxon>Spiralia</taxon>
        <taxon>Lophotrochozoa</taxon>
        <taxon>Annelida</taxon>
        <taxon>Polychaeta</taxon>
        <taxon>Sedentaria</taxon>
        <taxon>Scolecida</taxon>
        <taxon>Capitellidae</taxon>
        <taxon>Capitella</taxon>
    </lineage>
</organism>
<dbReference type="OrthoDB" id="5953812at2759"/>
<dbReference type="GO" id="GO:0005737">
    <property type="term" value="C:cytoplasm"/>
    <property type="evidence" value="ECO:0007669"/>
    <property type="project" value="UniProtKB-SubCell"/>
</dbReference>
<evidence type="ECO:0000256" key="1">
    <source>
        <dbReference type="ARBA" id="ARBA00007081"/>
    </source>
</evidence>
<comment type="similarity">
    <text evidence="1 7">Belongs to the NKD family.</text>
</comment>
<dbReference type="OMA" id="SKCHGHH"/>
<dbReference type="Gene3D" id="1.10.238.10">
    <property type="entry name" value="EF-hand"/>
    <property type="match status" value="1"/>
</dbReference>
<dbReference type="PANTHER" id="PTHR22611">
    <property type="entry name" value="PROTEIN NAKED CUTICLE"/>
    <property type="match status" value="1"/>
</dbReference>
<dbReference type="InterPro" id="IPR011992">
    <property type="entry name" value="EF-hand-dom_pair"/>
</dbReference>
<dbReference type="HOGENOM" id="CLU_617121_0_0_1"/>
<keyword evidence="3" id="KW-0963">Cytoplasm</keyword>
<dbReference type="PROSITE" id="PS50222">
    <property type="entry name" value="EF_HAND_2"/>
    <property type="match status" value="1"/>
</dbReference>
<keyword evidence="6" id="KW-0472">Membrane</keyword>
<feature type="region of interest" description="Disordered" evidence="8">
    <location>
        <begin position="83"/>
        <end position="137"/>
    </location>
</feature>
<dbReference type="AlphaFoldDB" id="R7UXT2"/>
<feature type="region of interest" description="Disordered" evidence="8">
    <location>
        <begin position="327"/>
        <end position="396"/>
    </location>
</feature>
<comment type="subcellular location">
    <subcellularLocation>
        <location evidence="7">Cell membrane</location>
    </subcellularLocation>
    <subcellularLocation>
        <location evidence="7">Cytoplasm</location>
    </subcellularLocation>
</comment>
<evidence type="ECO:0000313" key="10">
    <source>
        <dbReference type="EMBL" id="ELU11388.1"/>
    </source>
</evidence>
<dbReference type="STRING" id="283909.R7UXT2"/>
<feature type="compositionally biased region" description="Basic and acidic residues" evidence="8">
    <location>
        <begin position="371"/>
        <end position="394"/>
    </location>
</feature>
<keyword evidence="2 7" id="KW-1003">Cell membrane</keyword>
<evidence type="ECO:0000313" key="12">
    <source>
        <dbReference type="Proteomes" id="UP000014760"/>
    </source>
</evidence>
<feature type="compositionally biased region" description="Basic and acidic residues" evidence="8">
    <location>
        <begin position="44"/>
        <end position="68"/>
    </location>
</feature>
<sequence>MPFLWKKKKSLGVVSSPVVSRKNTANNFLRNQTGIRNSYKKRNRDSSKSRIERIQNEEVNEPKKEAKESSLAYNVPLRVLLPPLTKKTPEKENSPSKFDPPASVERGVGSGMAPNPPVKTAERLPSCESDTTDNNEEKAVNVEEFECGVSVAGSTSDKQEWSFTLYDFDGQGKVTKEDIGQLLQSLYDAVGSSISLPHSGTKTLKLRLTVSPDKAKLDKKESERNNAVNVTDIHASKDADRKNNLSRGSKRLSSIEHRHLVNLVQKNMERNSQRIPSAAGQKQSKSASRRHKSDAAKTKDYRSPARGENTERRNYYLDLAGVEHVDDMPPASTGAALSAGISPTHVRPQKTSHRPSTAAHGHCLDAADPAAENKPRRLDSPRNKKSSRSREQEQARAMQQVAAWIQKEARPAFKEDEPIIDKTVVEHHHHHDHHHHHHYHHYDA</sequence>
<evidence type="ECO:0000313" key="11">
    <source>
        <dbReference type="EnsemblMetazoa" id="CapteP221730"/>
    </source>
</evidence>
<name>R7UXT2_CAPTE</name>
<reference evidence="12" key="1">
    <citation type="submission" date="2012-12" db="EMBL/GenBank/DDBJ databases">
        <authorList>
            <person name="Hellsten U."/>
            <person name="Grimwood J."/>
            <person name="Chapman J.A."/>
            <person name="Shapiro H."/>
            <person name="Aerts A."/>
            <person name="Otillar R.P."/>
            <person name="Terry A.Y."/>
            <person name="Boore J.L."/>
            <person name="Simakov O."/>
            <person name="Marletaz F."/>
            <person name="Cho S.-J."/>
            <person name="Edsinger-Gonzales E."/>
            <person name="Havlak P."/>
            <person name="Kuo D.-H."/>
            <person name="Larsson T."/>
            <person name="Lv J."/>
            <person name="Arendt D."/>
            <person name="Savage R."/>
            <person name="Osoegawa K."/>
            <person name="de Jong P."/>
            <person name="Lindberg D.R."/>
            <person name="Seaver E.C."/>
            <person name="Weisblat D.A."/>
            <person name="Putnam N.H."/>
            <person name="Grigoriev I.V."/>
            <person name="Rokhsar D.S."/>
        </authorList>
    </citation>
    <scope>NUCLEOTIDE SEQUENCE</scope>
    <source>
        <strain evidence="12">I ESC-2004</strain>
    </source>
</reference>
<dbReference type="PANTHER" id="PTHR22611:SF9">
    <property type="entry name" value="PROTEIN NAKED CUTICLE"/>
    <property type="match status" value="1"/>
</dbReference>
<evidence type="ECO:0000256" key="2">
    <source>
        <dbReference type="ARBA" id="ARBA00022475"/>
    </source>
</evidence>